<dbReference type="EMBL" id="ML978078">
    <property type="protein sequence ID" value="KAF2009704.1"/>
    <property type="molecule type" value="Genomic_DNA"/>
</dbReference>
<evidence type="ECO:0000256" key="1">
    <source>
        <dbReference type="SAM" id="MobiDB-lite"/>
    </source>
</evidence>
<feature type="region of interest" description="Disordered" evidence="1">
    <location>
        <begin position="1"/>
        <end position="21"/>
    </location>
</feature>
<feature type="compositionally biased region" description="Polar residues" evidence="1">
    <location>
        <begin position="1"/>
        <end position="16"/>
    </location>
</feature>
<sequence>MEIQTRAYTKHSTPAHSMNKEAARRSNHQNLLVRLLGDGAPYPIFNEICYCLDVLDIIRVSRTCVGLATVYSRLRRTHWNINQKLLRFVDRPVRFRGWLGRLDALISGGFALQFFARTVWLDSDLNIYVNASGDALDGLLGDLQDHEGYNVTNQYFEDGNYTNSQSLDGVFSITDLSRPARGDGGQESRIQVIRCHIPPMSVILGGSHNTGVINVISSQAAYCLFPASTFGKRHMIILGRRTRQEHLYVEKYLLRGWNIREEPLGWAPGMERYPEQLPLECNKLSGDPKSTWKIELDVEGITPPSELQTRMIECAHVSIGRRPNSHDFVQYEIRPPFGFVSIVLKGEYLCADEEWRRWLERKLNDRIKTELQGLDVKDRPPFFDDFMYTRHMFTCDFDPDWKPPLNSSWNYYDDLIWEWFDDWRYAKHCYG</sequence>
<dbReference type="Proteomes" id="UP000799778">
    <property type="component" value="Unassembled WGS sequence"/>
</dbReference>
<name>A0A6A5XAA6_9PLEO</name>
<dbReference type="AlphaFoldDB" id="A0A6A5XAA6"/>
<evidence type="ECO:0000313" key="2">
    <source>
        <dbReference type="EMBL" id="KAF2009704.1"/>
    </source>
</evidence>
<evidence type="ECO:0008006" key="4">
    <source>
        <dbReference type="Google" id="ProtNLM"/>
    </source>
</evidence>
<dbReference type="GeneID" id="54286912"/>
<dbReference type="RefSeq" id="XP_033378043.1">
    <property type="nucleotide sequence ID" value="XM_033529515.1"/>
</dbReference>
<accession>A0A6A5XAA6</accession>
<keyword evidence="3" id="KW-1185">Reference proteome</keyword>
<gene>
    <name evidence="2" type="ORF">BU24DRAFT_428595</name>
</gene>
<organism evidence="2 3">
    <name type="scientific">Aaosphaeria arxii CBS 175.79</name>
    <dbReference type="NCBI Taxonomy" id="1450172"/>
    <lineage>
        <taxon>Eukaryota</taxon>
        <taxon>Fungi</taxon>
        <taxon>Dikarya</taxon>
        <taxon>Ascomycota</taxon>
        <taxon>Pezizomycotina</taxon>
        <taxon>Dothideomycetes</taxon>
        <taxon>Pleosporomycetidae</taxon>
        <taxon>Pleosporales</taxon>
        <taxon>Pleosporales incertae sedis</taxon>
        <taxon>Aaosphaeria</taxon>
    </lineage>
</organism>
<proteinExistence type="predicted"/>
<dbReference type="OrthoDB" id="10025998at2759"/>
<reference evidence="2" key="1">
    <citation type="journal article" date="2020" name="Stud. Mycol.">
        <title>101 Dothideomycetes genomes: a test case for predicting lifestyles and emergence of pathogens.</title>
        <authorList>
            <person name="Haridas S."/>
            <person name="Albert R."/>
            <person name="Binder M."/>
            <person name="Bloem J."/>
            <person name="Labutti K."/>
            <person name="Salamov A."/>
            <person name="Andreopoulos B."/>
            <person name="Baker S."/>
            <person name="Barry K."/>
            <person name="Bills G."/>
            <person name="Bluhm B."/>
            <person name="Cannon C."/>
            <person name="Castanera R."/>
            <person name="Culley D."/>
            <person name="Daum C."/>
            <person name="Ezra D."/>
            <person name="Gonzalez J."/>
            <person name="Henrissat B."/>
            <person name="Kuo A."/>
            <person name="Liang C."/>
            <person name="Lipzen A."/>
            <person name="Lutzoni F."/>
            <person name="Magnuson J."/>
            <person name="Mondo S."/>
            <person name="Nolan M."/>
            <person name="Ohm R."/>
            <person name="Pangilinan J."/>
            <person name="Park H.-J."/>
            <person name="Ramirez L."/>
            <person name="Alfaro M."/>
            <person name="Sun H."/>
            <person name="Tritt A."/>
            <person name="Yoshinaga Y."/>
            <person name="Zwiers L.-H."/>
            <person name="Turgeon B."/>
            <person name="Goodwin S."/>
            <person name="Spatafora J."/>
            <person name="Crous P."/>
            <person name="Grigoriev I."/>
        </authorList>
    </citation>
    <scope>NUCLEOTIDE SEQUENCE</scope>
    <source>
        <strain evidence="2">CBS 175.79</strain>
    </source>
</reference>
<evidence type="ECO:0000313" key="3">
    <source>
        <dbReference type="Proteomes" id="UP000799778"/>
    </source>
</evidence>
<protein>
    <recommendedName>
        <fullName evidence="4">F-box domain-containing protein</fullName>
    </recommendedName>
</protein>